<feature type="compositionally biased region" description="Polar residues" evidence="1">
    <location>
        <begin position="58"/>
        <end position="71"/>
    </location>
</feature>
<evidence type="ECO:0000313" key="2">
    <source>
        <dbReference type="EMBL" id="KAK2095435.1"/>
    </source>
</evidence>
<protein>
    <submittedName>
        <fullName evidence="2">Uncharacterized protein</fullName>
    </submittedName>
</protein>
<dbReference type="Proteomes" id="UP001266305">
    <property type="component" value="Unassembled WGS sequence"/>
</dbReference>
<feature type="region of interest" description="Disordered" evidence="1">
    <location>
        <begin position="32"/>
        <end position="71"/>
    </location>
</feature>
<feature type="non-terminal residue" evidence="2">
    <location>
        <position position="71"/>
    </location>
</feature>
<comment type="caution">
    <text evidence="2">The sequence shown here is derived from an EMBL/GenBank/DDBJ whole genome shotgun (WGS) entry which is preliminary data.</text>
</comment>
<keyword evidence="3" id="KW-1185">Reference proteome</keyword>
<feature type="region of interest" description="Disordered" evidence="1">
    <location>
        <begin position="1"/>
        <end position="20"/>
    </location>
</feature>
<proteinExistence type="predicted"/>
<evidence type="ECO:0000256" key="1">
    <source>
        <dbReference type="SAM" id="MobiDB-lite"/>
    </source>
</evidence>
<accession>A0ABQ9UEJ6</accession>
<gene>
    <name evidence="2" type="ORF">P7K49_026851</name>
</gene>
<feature type="non-terminal residue" evidence="2">
    <location>
        <position position="1"/>
    </location>
</feature>
<sequence length="71" mass="7056">ARAGAQKPPSPDNAARATRGGVASARWLGARGVPLDSGRGQASEAATGVGDWLPPSVASPQPALQVTRSVP</sequence>
<reference evidence="2 3" key="1">
    <citation type="submission" date="2023-05" db="EMBL/GenBank/DDBJ databases">
        <title>B98-5 Cell Line De Novo Hybrid Assembly: An Optical Mapping Approach.</title>
        <authorList>
            <person name="Kananen K."/>
            <person name="Auerbach J.A."/>
            <person name="Kautto E."/>
            <person name="Blachly J.S."/>
        </authorList>
    </citation>
    <scope>NUCLEOTIDE SEQUENCE [LARGE SCALE GENOMIC DNA]</scope>
    <source>
        <strain evidence="2">B95-8</strain>
        <tissue evidence="2">Cell line</tissue>
    </source>
</reference>
<dbReference type="EMBL" id="JASSZA010000013">
    <property type="protein sequence ID" value="KAK2095435.1"/>
    <property type="molecule type" value="Genomic_DNA"/>
</dbReference>
<evidence type="ECO:0000313" key="3">
    <source>
        <dbReference type="Proteomes" id="UP001266305"/>
    </source>
</evidence>
<organism evidence="2 3">
    <name type="scientific">Saguinus oedipus</name>
    <name type="common">Cotton-top tamarin</name>
    <name type="synonym">Oedipomidas oedipus</name>
    <dbReference type="NCBI Taxonomy" id="9490"/>
    <lineage>
        <taxon>Eukaryota</taxon>
        <taxon>Metazoa</taxon>
        <taxon>Chordata</taxon>
        <taxon>Craniata</taxon>
        <taxon>Vertebrata</taxon>
        <taxon>Euteleostomi</taxon>
        <taxon>Mammalia</taxon>
        <taxon>Eutheria</taxon>
        <taxon>Euarchontoglires</taxon>
        <taxon>Primates</taxon>
        <taxon>Haplorrhini</taxon>
        <taxon>Platyrrhini</taxon>
        <taxon>Cebidae</taxon>
        <taxon>Callitrichinae</taxon>
        <taxon>Saguinus</taxon>
    </lineage>
</organism>
<name>A0ABQ9UEJ6_SAGOE</name>